<dbReference type="Proteomes" id="UP001431775">
    <property type="component" value="Unassembled WGS sequence"/>
</dbReference>
<dbReference type="GO" id="GO:0016757">
    <property type="term" value="F:glycosyltransferase activity"/>
    <property type="evidence" value="ECO:0007669"/>
    <property type="project" value="UniProtKB-KW"/>
</dbReference>
<dbReference type="InterPro" id="IPR049625">
    <property type="entry name" value="Glyco_transf_61_cat"/>
</dbReference>
<proteinExistence type="predicted"/>
<dbReference type="RefSeq" id="WP_281462615.1">
    <property type="nucleotide sequence ID" value="NZ_JASBAN010000001.1"/>
</dbReference>
<evidence type="ECO:0000313" key="3">
    <source>
        <dbReference type="Proteomes" id="UP001431775"/>
    </source>
</evidence>
<dbReference type="EMBL" id="JASBAN010000001">
    <property type="protein sequence ID" value="MDI2112993.1"/>
    <property type="molecule type" value="Genomic_DNA"/>
</dbReference>
<keyword evidence="2" id="KW-0808">Transferase</keyword>
<feature type="domain" description="Glycosyltransferase 61 catalytic" evidence="1">
    <location>
        <begin position="153"/>
        <end position="334"/>
    </location>
</feature>
<name>A0ABT6Q7W0_9PROT</name>
<gene>
    <name evidence="2" type="ORF">QJV33_06810</name>
</gene>
<sequence length="388" mass="44659">MVDENASFLPILGSFNGPFAFGGQCYDMSYSPERLLSMPIAAYDAQRFQEFELGLKAYDVRSFIRNTACVDGNENGQAIMPARTLKMCTLEDAYLVIAPELYGVIVQSDYRIVGPPSCFRNRIIDREGCIKNIPFRDKLDDVFVGCDAASTNYYHWLLYAISKTQFANFILPSDTQLVLPSRSSLFENRQPAYSLSTYEQTLALSGLKDRVTLLDVGIYPVKNLSYCWHIPDFKPELYLLFSEVYSLFDKFDVPNMPELPKRVYISREKGHDSRVNSEEKEIIERVLQAKNIQKIYLENMDFVTQVALFRQAEFVMAPHGAGLANMVFARPGTPLLELNRQFEQPYLRNCFYLITAMKQQPYCFFNLSKDQLTEEHLLQAINRLKPNW</sequence>
<reference evidence="2" key="1">
    <citation type="submission" date="2023-05" db="EMBL/GenBank/DDBJ databases">
        <title>Whole genome sequence of Commensalibacter sp.</title>
        <authorList>
            <person name="Charoenyingcharoen P."/>
            <person name="Yukphan P."/>
        </authorList>
    </citation>
    <scope>NUCLEOTIDE SEQUENCE</scope>
    <source>
        <strain evidence="2">TBRC 10068</strain>
    </source>
</reference>
<accession>A0ABT6Q7W0</accession>
<dbReference type="EC" id="2.4.-.-" evidence="2"/>
<protein>
    <submittedName>
        <fullName evidence="2">Glycosyltransferase family 61 protein</fullName>
        <ecNumber evidence="2">2.4.-.-</ecNumber>
    </submittedName>
</protein>
<comment type="caution">
    <text evidence="2">The sequence shown here is derived from an EMBL/GenBank/DDBJ whole genome shotgun (WGS) entry which is preliminary data.</text>
</comment>
<organism evidence="2 3">
    <name type="scientific">Commensalibacter nepenthis</name>
    <dbReference type="NCBI Taxonomy" id="3043872"/>
    <lineage>
        <taxon>Bacteria</taxon>
        <taxon>Pseudomonadati</taxon>
        <taxon>Pseudomonadota</taxon>
        <taxon>Alphaproteobacteria</taxon>
        <taxon>Acetobacterales</taxon>
        <taxon>Acetobacteraceae</taxon>
    </lineage>
</organism>
<dbReference type="Pfam" id="PF04577">
    <property type="entry name" value="Glyco_transf_61"/>
    <property type="match status" value="1"/>
</dbReference>
<keyword evidence="3" id="KW-1185">Reference proteome</keyword>
<keyword evidence="2" id="KW-0328">Glycosyltransferase</keyword>
<evidence type="ECO:0000313" key="2">
    <source>
        <dbReference type="EMBL" id="MDI2112993.1"/>
    </source>
</evidence>
<evidence type="ECO:0000259" key="1">
    <source>
        <dbReference type="Pfam" id="PF04577"/>
    </source>
</evidence>